<dbReference type="Gene3D" id="3.40.50.1580">
    <property type="entry name" value="Nucleoside phosphorylase domain"/>
    <property type="match status" value="1"/>
</dbReference>
<dbReference type="SUPFAM" id="SSF53167">
    <property type="entry name" value="Purine and uridine phosphorylases"/>
    <property type="match status" value="1"/>
</dbReference>
<dbReference type="GO" id="GO:0009116">
    <property type="term" value="P:nucleoside metabolic process"/>
    <property type="evidence" value="ECO:0007669"/>
    <property type="project" value="InterPro"/>
</dbReference>
<dbReference type="InterPro" id="IPR000845">
    <property type="entry name" value="Nucleoside_phosphorylase_d"/>
</dbReference>
<dbReference type="EMBL" id="CABFJX010000384">
    <property type="protein sequence ID" value="VTT76467.1"/>
    <property type="molecule type" value="Genomic_DNA"/>
</dbReference>
<dbReference type="Pfam" id="PF01048">
    <property type="entry name" value="PNP_UDP_1"/>
    <property type="match status" value="1"/>
</dbReference>
<feature type="domain" description="Nucleoside phosphorylase" evidence="2">
    <location>
        <begin position="14"/>
        <end position="311"/>
    </location>
</feature>
<evidence type="ECO:0000313" key="4">
    <source>
        <dbReference type="Proteomes" id="UP000760494"/>
    </source>
</evidence>
<keyword evidence="1" id="KW-0472">Membrane</keyword>
<evidence type="ECO:0000256" key="1">
    <source>
        <dbReference type="SAM" id="Phobius"/>
    </source>
</evidence>
<protein>
    <recommendedName>
        <fullName evidence="2">Nucleoside phosphorylase domain-containing protein</fullName>
    </recommendedName>
</protein>
<name>A0A9Q9RT80_FUSFU</name>
<dbReference type="PANTHER" id="PTHR46082:SF6">
    <property type="entry name" value="AAA+ ATPASE DOMAIN-CONTAINING PROTEIN-RELATED"/>
    <property type="match status" value="1"/>
</dbReference>
<organism evidence="3 4">
    <name type="scientific">Fusarium fujikuroi</name>
    <name type="common">Bakanae and foot rot disease fungus</name>
    <name type="synonym">Gibberella fujikuroi</name>
    <dbReference type="NCBI Taxonomy" id="5127"/>
    <lineage>
        <taxon>Eukaryota</taxon>
        <taxon>Fungi</taxon>
        <taxon>Dikarya</taxon>
        <taxon>Ascomycota</taxon>
        <taxon>Pezizomycotina</taxon>
        <taxon>Sordariomycetes</taxon>
        <taxon>Hypocreomycetidae</taxon>
        <taxon>Hypocreales</taxon>
        <taxon>Nectriaceae</taxon>
        <taxon>Fusarium</taxon>
        <taxon>Fusarium fujikuroi species complex</taxon>
    </lineage>
</organism>
<reference evidence="3" key="1">
    <citation type="submission" date="2019-05" db="EMBL/GenBank/DDBJ databases">
        <authorList>
            <person name="Piombo E."/>
        </authorList>
    </citation>
    <scope>NUCLEOTIDE SEQUENCE</scope>
    <source>
        <strain evidence="3">C2S</strain>
    </source>
</reference>
<feature type="transmembrane region" description="Helical" evidence="1">
    <location>
        <begin position="403"/>
        <end position="423"/>
    </location>
</feature>
<evidence type="ECO:0000259" key="2">
    <source>
        <dbReference type="Pfam" id="PF01048"/>
    </source>
</evidence>
<comment type="caution">
    <text evidence="3">The sequence shown here is derived from an EMBL/GenBank/DDBJ whole genome shotgun (WGS) entry which is preliminary data.</text>
</comment>
<evidence type="ECO:0000313" key="3">
    <source>
        <dbReference type="EMBL" id="VTT76467.1"/>
    </source>
</evidence>
<proteinExistence type="predicted"/>
<sequence>MISTQPPKHRDEFRVAIMCALSREADAVSLLFDEFWDEAGDPYGRVKSDTNFYITGRIGKHNVVLTIMSGMGTNSATYAAVNLRASYTGLQLILIVGICGGLPRIGDKNAYLGDVVVSKQIVGYDNMFDDGPGRPNADVRPLLAVLDTEFMEKRLKMAAAIYLKELQQEAKEQMRRAEYHYPGAKTDAIYRPEYSHKHKDLCRACAEDPDFFCRSAFQSSCVEIGCEPDKLIPREHREDLPIGADFAPEIFIGRLGSGNTVMKSGLDRDRIAAKYNVVAFEMEGAGIGEEFPCIVVKGICDYADSHKNKTWQNFAAATAASVAKAILAWFPSSSGGQHEPPPKAYHESNELSVANNALVDTAWVSQGDILGSLTYNSEPVQTPEQLSIIEVHRRVYIGYERTAFFVVLHAVWLWLLLMALIAVE</sequence>
<keyword evidence="1" id="KW-1133">Transmembrane helix</keyword>
<dbReference type="Proteomes" id="UP000760494">
    <property type="component" value="Unassembled WGS sequence"/>
</dbReference>
<accession>A0A9Q9RT80</accession>
<dbReference type="InterPro" id="IPR035994">
    <property type="entry name" value="Nucleoside_phosphorylase_sf"/>
</dbReference>
<keyword evidence="1" id="KW-0812">Transmembrane</keyword>
<dbReference type="PANTHER" id="PTHR46082">
    <property type="entry name" value="ATP/GTP-BINDING PROTEIN-RELATED"/>
    <property type="match status" value="1"/>
</dbReference>
<gene>
    <name evidence="3" type="ORF">C2S_10387</name>
</gene>
<dbReference type="InterPro" id="IPR053137">
    <property type="entry name" value="NLR-like"/>
</dbReference>
<dbReference type="GO" id="GO:0003824">
    <property type="term" value="F:catalytic activity"/>
    <property type="evidence" value="ECO:0007669"/>
    <property type="project" value="InterPro"/>
</dbReference>
<dbReference type="AlphaFoldDB" id="A0A9Q9RT80"/>